<reference evidence="2" key="1">
    <citation type="journal article" date="2020" name="Nature">
        <title>Giant virus diversity and host interactions through global metagenomics.</title>
        <authorList>
            <person name="Schulz F."/>
            <person name="Roux S."/>
            <person name="Paez-Espino D."/>
            <person name="Jungbluth S."/>
            <person name="Walsh D.A."/>
            <person name="Denef V.J."/>
            <person name="McMahon K.D."/>
            <person name="Konstantinidis K.T."/>
            <person name="Eloe-Fadrosh E.A."/>
            <person name="Kyrpides N.C."/>
            <person name="Woyke T."/>
        </authorList>
    </citation>
    <scope>NUCLEOTIDE SEQUENCE</scope>
    <source>
        <strain evidence="2">GVMAG-S-3300013006-138</strain>
    </source>
</reference>
<evidence type="ECO:0000256" key="1">
    <source>
        <dbReference type="SAM" id="Phobius"/>
    </source>
</evidence>
<feature type="transmembrane region" description="Helical" evidence="1">
    <location>
        <begin position="44"/>
        <end position="62"/>
    </location>
</feature>
<dbReference type="EMBL" id="MN740932">
    <property type="protein sequence ID" value="QHU18456.1"/>
    <property type="molecule type" value="Genomic_DNA"/>
</dbReference>
<feature type="transmembrane region" description="Helical" evidence="1">
    <location>
        <begin position="252"/>
        <end position="273"/>
    </location>
</feature>
<keyword evidence="1" id="KW-0472">Membrane</keyword>
<dbReference type="AlphaFoldDB" id="A0A6C0KMT6"/>
<keyword evidence="1" id="KW-1133">Transmembrane helix</keyword>
<keyword evidence="1" id="KW-0812">Transmembrane</keyword>
<sequence length="322" mass="35488">MASGMLGGYIEAIRTFVSDTFLTFPLIMIGFIFLLGVLTSNSGLLFLFLGHLFVVPSLEFIANEPGPAFFNGSVFSIQKLVNWIFSVFLVLGVNANALGGGNYYFLFFLSIIPFVGQFVLNKSDRHVSPLYFFNPFAWFLTPNTGSEGRAASTCSMVPISGDEDRLFRTPSYWLAHLVFFFGFFFTNAYTLYNEPAPTLTDPNATPTQRAGLDARVAHRKWMAMGAIGMGIVVFATFLLFRYWKTPCEARFIYSMIPLIIIGLTGASWFEIIYNTCGVKPADILGIVQGYLSPNMVDKPIVCLGSEDKKPPPTASCATATAS</sequence>
<feature type="transmembrane region" description="Helical" evidence="1">
    <location>
        <begin position="21"/>
        <end position="38"/>
    </location>
</feature>
<protein>
    <submittedName>
        <fullName evidence="2">Uncharacterized protein</fullName>
    </submittedName>
</protein>
<organism evidence="2">
    <name type="scientific">viral metagenome</name>
    <dbReference type="NCBI Taxonomy" id="1070528"/>
    <lineage>
        <taxon>unclassified sequences</taxon>
        <taxon>metagenomes</taxon>
        <taxon>organismal metagenomes</taxon>
    </lineage>
</organism>
<feature type="transmembrane region" description="Helical" evidence="1">
    <location>
        <begin position="221"/>
        <end position="240"/>
    </location>
</feature>
<proteinExistence type="predicted"/>
<evidence type="ECO:0000313" key="2">
    <source>
        <dbReference type="EMBL" id="QHU18456.1"/>
    </source>
</evidence>
<feature type="transmembrane region" description="Helical" evidence="1">
    <location>
        <begin position="172"/>
        <end position="192"/>
    </location>
</feature>
<name>A0A6C0KMT6_9ZZZZ</name>
<accession>A0A6C0KMT6</accession>